<dbReference type="PANTHER" id="PTHR45663:SF11">
    <property type="entry name" value="GEO12009P1"/>
    <property type="match status" value="1"/>
</dbReference>
<feature type="domain" description="Thioredoxin" evidence="5">
    <location>
        <begin position="1"/>
        <end position="107"/>
    </location>
</feature>
<accession>X1BJD4</accession>
<proteinExistence type="predicted"/>
<dbReference type="InterPro" id="IPR013766">
    <property type="entry name" value="Thioredoxin_domain"/>
</dbReference>
<keyword evidence="4" id="KW-0676">Redox-active center</keyword>
<evidence type="ECO:0000256" key="2">
    <source>
        <dbReference type="ARBA" id="ARBA00022982"/>
    </source>
</evidence>
<evidence type="ECO:0000313" key="6">
    <source>
        <dbReference type="EMBL" id="GAG72181.1"/>
    </source>
</evidence>
<reference evidence="6" key="1">
    <citation type="journal article" date="2014" name="Front. Microbiol.">
        <title>High frequency of phylogenetically diverse reductive dehalogenase-homologous genes in deep subseafloor sedimentary metagenomes.</title>
        <authorList>
            <person name="Kawai M."/>
            <person name="Futagami T."/>
            <person name="Toyoda A."/>
            <person name="Takaki Y."/>
            <person name="Nishi S."/>
            <person name="Hori S."/>
            <person name="Arai W."/>
            <person name="Tsubouchi T."/>
            <person name="Morono Y."/>
            <person name="Uchiyama I."/>
            <person name="Ito T."/>
            <person name="Fujiyama A."/>
            <person name="Inagaki F."/>
            <person name="Takami H."/>
        </authorList>
    </citation>
    <scope>NUCLEOTIDE SEQUENCE</scope>
    <source>
        <strain evidence="6">Expedition CK06-06</strain>
    </source>
</reference>
<dbReference type="GO" id="GO:0005829">
    <property type="term" value="C:cytosol"/>
    <property type="evidence" value="ECO:0007669"/>
    <property type="project" value="TreeGrafter"/>
</dbReference>
<keyword evidence="2" id="KW-0249">Electron transport</keyword>
<protein>
    <recommendedName>
        <fullName evidence="5">Thioredoxin domain-containing protein</fullName>
    </recommendedName>
</protein>
<dbReference type="GO" id="GO:0015035">
    <property type="term" value="F:protein-disulfide reductase activity"/>
    <property type="evidence" value="ECO:0007669"/>
    <property type="project" value="InterPro"/>
</dbReference>
<name>X1BJD4_9ZZZZ</name>
<dbReference type="FunFam" id="3.40.30.10:FF:000001">
    <property type="entry name" value="Thioredoxin"/>
    <property type="match status" value="1"/>
</dbReference>
<dbReference type="PANTHER" id="PTHR45663">
    <property type="entry name" value="GEO12009P1"/>
    <property type="match status" value="1"/>
</dbReference>
<dbReference type="NCBIfam" id="TIGR01068">
    <property type="entry name" value="thioredoxin"/>
    <property type="match status" value="1"/>
</dbReference>
<organism evidence="6">
    <name type="scientific">marine sediment metagenome</name>
    <dbReference type="NCBI Taxonomy" id="412755"/>
    <lineage>
        <taxon>unclassified sequences</taxon>
        <taxon>metagenomes</taxon>
        <taxon>ecological metagenomes</taxon>
    </lineage>
</organism>
<keyword evidence="1" id="KW-0813">Transport</keyword>
<dbReference type="SUPFAM" id="SSF52833">
    <property type="entry name" value="Thioredoxin-like"/>
    <property type="match status" value="1"/>
</dbReference>
<dbReference type="InterPro" id="IPR036249">
    <property type="entry name" value="Thioredoxin-like_sf"/>
</dbReference>
<keyword evidence="3" id="KW-1015">Disulfide bond</keyword>
<dbReference type="GO" id="GO:0045454">
    <property type="term" value="P:cell redox homeostasis"/>
    <property type="evidence" value="ECO:0007669"/>
    <property type="project" value="TreeGrafter"/>
</dbReference>
<sequence length="107" mass="12335">MAEEILILTDENFQETIKNTELPIIVDFGAPWCGPCRMMEPIFNVLAKELENEVIIARLNVDENPEISKNYEIMSIPTFIMFQDGKLVKKVMGARPKEKFLEEFGLK</sequence>
<comment type="caution">
    <text evidence="6">The sequence shown here is derived from an EMBL/GenBank/DDBJ whole genome shotgun (WGS) entry which is preliminary data.</text>
</comment>
<gene>
    <name evidence="6" type="ORF">S01H4_02066</name>
</gene>
<evidence type="ECO:0000256" key="4">
    <source>
        <dbReference type="ARBA" id="ARBA00023284"/>
    </source>
</evidence>
<evidence type="ECO:0000256" key="3">
    <source>
        <dbReference type="ARBA" id="ARBA00023157"/>
    </source>
</evidence>
<evidence type="ECO:0000259" key="5">
    <source>
        <dbReference type="PROSITE" id="PS51352"/>
    </source>
</evidence>
<dbReference type="CDD" id="cd02947">
    <property type="entry name" value="TRX_family"/>
    <property type="match status" value="1"/>
</dbReference>
<dbReference type="PROSITE" id="PS51352">
    <property type="entry name" value="THIOREDOXIN_2"/>
    <property type="match status" value="1"/>
</dbReference>
<evidence type="ECO:0000256" key="1">
    <source>
        <dbReference type="ARBA" id="ARBA00022448"/>
    </source>
</evidence>
<dbReference type="PRINTS" id="PR00421">
    <property type="entry name" value="THIOREDOXIN"/>
</dbReference>
<dbReference type="PIRSF" id="PIRSF000077">
    <property type="entry name" value="Thioredoxin"/>
    <property type="match status" value="1"/>
</dbReference>
<dbReference type="InterPro" id="IPR005746">
    <property type="entry name" value="Thioredoxin"/>
</dbReference>
<dbReference type="Pfam" id="PF00085">
    <property type="entry name" value="Thioredoxin"/>
    <property type="match status" value="1"/>
</dbReference>
<dbReference type="EMBL" id="BART01000424">
    <property type="protein sequence ID" value="GAG72181.1"/>
    <property type="molecule type" value="Genomic_DNA"/>
</dbReference>
<dbReference type="Gene3D" id="3.40.30.10">
    <property type="entry name" value="Glutaredoxin"/>
    <property type="match status" value="1"/>
</dbReference>
<dbReference type="AlphaFoldDB" id="X1BJD4"/>